<dbReference type="PANTHER" id="PTHR43342">
    <property type="entry name" value="NADH-QUINONE OXIDOREDUCTASE, E SUBUNIT"/>
    <property type="match status" value="1"/>
</dbReference>
<evidence type="ECO:0000256" key="4">
    <source>
        <dbReference type="ARBA" id="ARBA00023004"/>
    </source>
</evidence>
<reference evidence="7 8" key="1">
    <citation type="submission" date="2024-01" db="EMBL/GenBank/DDBJ databases">
        <title>Genome insights into Plantactinospora sonchi sp. nov.</title>
        <authorList>
            <person name="Wang L."/>
        </authorList>
    </citation>
    <scope>NUCLEOTIDE SEQUENCE [LARGE SCALE GENOMIC DNA]</scope>
    <source>
        <strain evidence="7 8">NEAU-QY2</strain>
    </source>
</reference>
<dbReference type="InterPro" id="IPR002023">
    <property type="entry name" value="NuoE-like"/>
</dbReference>
<dbReference type="Gene3D" id="3.40.30.10">
    <property type="entry name" value="Glutaredoxin"/>
    <property type="match status" value="1"/>
</dbReference>
<proteinExistence type="inferred from homology"/>
<dbReference type="InterPro" id="IPR036249">
    <property type="entry name" value="Thioredoxin-like_sf"/>
</dbReference>
<dbReference type="SUPFAM" id="SSF52833">
    <property type="entry name" value="Thioredoxin-like"/>
    <property type="match status" value="1"/>
</dbReference>
<dbReference type="Proteomes" id="UP001332243">
    <property type="component" value="Unassembled WGS sequence"/>
</dbReference>
<gene>
    <name evidence="7" type="ORF">V1633_09860</name>
</gene>
<accession>A0ABU7RQM2</accession>
<keyword evidence="3" id="KW-0479">Metal-binding</keyword>
<dbReference type="PROSITE" id="PS01099">
    <property type="entry name" value="COMPLEX1_24K"/>
    <property type="match status" value="1"/>
</dbReference>
<comment type="similarity">
    <text evidence="1">Belongs to the complex I 24 kDa subunit family.</text>
</comment>
<protein>
    <submittedName>
        <fullName evidence="7">Formate dehydrogenase subunit gamma</fullName>
    </submittedName>
</protein>
<evidence type="ECO:0000256" key="3">
    <source>
        <dbReference type="ARBA" id="ARBA00022723"/>
    </source>
</evidence>
<dbReference type="EMBL" id="JAZGQK010000007">
    <property type="protein sequence ID" value="MEE6258793.1"/>
    <property type="molecule type" value="Genomic_DNA"/>
</dbReference>
<organism evidence="7 8">
    <name type="scientific">Plantactinospora sonchi</name>
    <dbReference type="NCBI Taxonomy" id="1544735"/>
    <lineage>
        <taxon>Bacteria</taxon>
        <taxon>Bacillati</taxon>
        <taxon>Actinomycetota</taxon>
        <taxon>Actinomycetes</taxon>
        <taxon>Micromonosporales</taxon>
        <taxon>Micromonosporaceae</taxon>
        <taxon>Plantactinospora</taxon>
    </lineage>
</organism>
<dbReference type="InterPro" id="IPR041921">
    <property type="entry name" value="NuoE_N"/>
</dbReference>
<dbReference type="Gene3D" id="1.10.10.1590">
    <property type="entry name" value="NADH-quinone oxidoreductase subunit E"/>
    <property type="match status" value="1"/>
</dbReference>
<dbReference type="CDD" id="cd03081">
    <property type="entry name" value="TRX_Fd_NuoE_FDH_gamma"/>
    <property type="match status" value="1"/>
</dbReference>
<name>A0ABU7RQM2_9ACTN</name>
<keyword evidence="5" id="KW-0411">Iron-sulfur</keyword>
<evidence type="ECO:0000313" key="7">
    <source>
        <dbReference type="EMBL" id="MEE6258793.1"/>
    </source>
</evidence>
<dbReference type="NCBIfam" id="NF004638">
    <property type="entry name" value="PRK05988.1"/>
    <property type="match status" value="1"/>
</dbReference>
<keyword evidence="2" id="KW-0001">2Fe-2S</keyword>
<dbReference type="PANTHER" id="PTHR43342:SF1">
    <property type="entry name" value="BIFURCATING [FEFE] HYDROGENASE GAMMA SUBUNIT"/>
    <property type="match status" value="1"/>
</dbReference>
<dbReference type="Pfam" id="PF01257">
    <property type="entry name" value="2Fe-2S_thioredx"/>
    <property type="match status" value="1"/>
</dbReference>
<evidence type="ECO:0000256" key="6">
    <source>
        <dbReference type="ARBA" id="ARBA00034078"/>
    </source>
</evidence>
<comment type="cofactor">
    <cofactor evidence="6">
        <name>[2Fe-2S] cluster</name>
        <dbReference type="ChEBI" id="CHEBI:190135"/>
    </cofactor>
</comment>
<dbReference type="RefSeq" id="WP_331213919.1">
    <property type="nucleotide sequence ID" value="NZ_JAZGQK010000007.1"/>
</dbReference>
<dbReference type="InterPro" id="IPR028431">
    <property type="entry name" value="NADP_DH_HndA-like"/>
</dbReference>
<evidence type="ECO:0000313" key="8">
    <source>
        <dbReference type="Proteomes" id="UP001332243"/>
    </source>
</evidence>
<evidence type="ECO:0000256" key="5">
    <source>
        <dbReference type="ARBA" id="ARBA00023014"/>
    </source>
</evidence>
<evidence type="ECO:0000256" key="2">
    <source>
        <dbReference type="ARBA" id="ARBA00022714"/>
    </source>
</evidence>
<evidence type="ECO:0000256" key="1">
    <source>
        <dbReference type="ARBA" id="ARBA00010643"/>
    </source>
</evidence>
<keyword evidence="8" id="KW-1185">Reference proteome</keyword>
<keyword evidence="4" id="KW-0408">Iron</keyword>
<sequence length="197" mass="20779">MHIVFSPPYRGTRPVGASGGWVPVGSPGATTRADRVRALVAAHRGDRGALLPILHRIQHEFGYVDADDVPVLASELNISRADVHGVVTFYTDFRSEPAGRTVVKLCRAEACQSVGADQLVSYAEQSLGVKLGQTTPDGAVTLEQVFCLGNCALGPAGQVNERVHGRLTPDRLAALLATARTNGSDPVVLTEGKTVNS</sequence>
<comment type="caution">
    <text evidence="7">The sequence shown here is derived from an EMBL/GenBank/DDBJ whole genome shotgun (WGS) entry which is preliminary data.</text>
</comment>